<protein>
    <submittedName>
        <fullName evidence="1">Uncharacterized protein</fullName>
    </submittedName>
</protein>
<organism evidence="1 2">
    <name type="scientific">Hymenobacter cellulosilyticus</name>
    <dbReference type="NCBI Taxonomy" id="2932248"/>
    <lineage>
        <taxon>Bacteria</taxon>
        <taxon>Pseudomonadati</taxon>
        <taxon>Bacteroidota</taxon>
        <taxon>Cytophagia</taxon>
        <taxon>Cytophagales</taxon>
        <taxon>Hymenobacteraceae</taxon>
        <taxon>Hymenobacter</taxon>
    </lineage>
</organism>
<dbReference type="KEGG" id="hcu:MUN79_00675"/>
<reference evidence="1" key="1">
    <citation type="submission" date="2022-04" db="EMBL/GenBank/DDBJ databases">
        <title>Hymenobacter sp. isolated from the air.</title>
        <authorList>
            <person name="Won M."/>
            <person name="Lee C.-M."/>
            <person name="Woen H.-Y."/>
            <person name="Kwon S.-W."/>
        </authorList>
    </citation>
    <scope>NUCLEOTIDE SEQUENCE</scope>
    <source>
        <strain evidence="1">5116S-3</strain>
    </source>
</reference>
<evidence type="ECO:0000313" key="2">
    <source>
        <dbReference type="Proteomes" id="UP000831796"/>
    </source>
</evidence>
<dbReference type="AlphaFoldDB" id="A0A8T9QCI7"/>
<keyword evidence="2" id="KW-1185">Reference proteome</keyword>
<name>A0A8T9QCI7_9BACT</name>
<proteinExistence type="predicted"/>
<evidence type="ECO:0000313" key="1">
    <source>
        <dbReference type="EMBL" id="UOQ72553.1"/>
    </source>
</evidence>
<dbReference type="Proteomes" id="UP000831796">
    <property type="component" value="Chromosome"/>
</dbReference>
<sequence>MRAENAAYQGRVALALATAMQRCAQDDYRVRYGMGELLGGCCAAPWGWAKTTTCD</sequence>
<dbReference type="RefSeq" id="WP_244675913.1">
    <property type="nucleotide sequence ID" value="NZ_CP095046.1"/>
</dbReference>
<dbReference type="EMBL" id="CP095046">
    <property type="protein sequence ID" value="UOQ72553.1"/>
    <property type="molecule type" value="Genomic_DNA"/>
</dbReference>
<accession>A0A8T9QCI7</accession>
<gene>
    <name evidence="1" type="ORF">MUN79_00675</name>
</gene>